<keyword evidence="2" id="KW-1185">Reference proteome</keyword>
<dbReference type="Gramene" id="HORVU.MOREX.r3.4HG0370560.1">
    <property type="protein sequence ID" value="HORVU.MOREX.r3.4HG0370560.1"/>
    <property type="gene ID" value="HORVU.MOREX.r3.4HG0370560"/>
</dbReference>
<dbReference type="Proteomes" id="UP000011116">
    <property type="component" value="Chromosome 4H"/>
</dbReference>
<evidence type="ECO:0000313" key="2">
    <source>
        <dbReference type="Proteomes" id="UP000011116"/>
    </source>
</evidence>
<sequence>MKVMTTTITWNKLFMFEKMKRQDTNIQLIGQFSINWPWDGLFFCWCCHFRQLISHWTISSCVGIVTSGKCVPIICDIVKKIYESVASRTIPTQKLDAQIERHELHFCIH</sequence>
<dbReference type="Gramene" id="HORVU.MOREX.r2.4HG0308410.1">
    <property type="protein sequence ID" value="HORVU.MOREX.r2.4HG0308410.1"/>
    <property type="gene ID" value="HORVU.MOREX.r2.4HG0308410"/>
</dbReference>
<reference evidence="2" key="1">
    <citation type="journal article" date="2012" name="Nature">
        <title>A physical, genetic and functional sequence assembly of the barley genome.</title>
        <authorList>
            <consortium name="The International Barley Genome Sequencing Consortium"/>
            <person name="Mayer K.F."/>
            <person name="Waugh R."/>
            <person name="Brown J.W."/>
            <person name="Schulman A."/>
            <person name="Langridge P."/>
            <person name="Platzer M."/>
            <person name="Fincher G.B."/>
            <person name="Muehlbauer G.J."/>
            <person name="Sato K."/>
            <person name="Close T.J."/>
            <person name="Wise R.P."/>
            <person name="Stein N."/>
        </authorList>
    </citation>
    <scope>NUCLEOTIDE SEQUENCE [LARGE SCALE GENOMIC DNA]</scope>
    <source>
        <strain evidence="2">cv. Morex</strain>
    </source>
</reference>
<protein>
    <submittedName>
        <fullName evidence="1">Uncharacterized protein</fullName>
    </submittedName>
</protein>
<evidence type="ECO:0000313" key="1">
    <source>
        <dbReference type="EnsemblPlants" id="HORVU.MOREX.r3.4HG0370560.1"/>
    </source>
</evidence>
<accession>A0A8I6XZ89</accession>
<dbReference type="EnsemblPlants" id="HORVU.MOREX.r3.4HG0370560.1">
    <property type="protein sequence ID" value="HORVU.MOREX.r3.4HG0370560.1"/>
    <property type="gene ID" value="HORVU.MOREX.r3.4HG0370560"/>
</dbReference>
<reference evidence="1" key="3">
    <citation type="submission" date="2022-01" db="UniProtKB">
        <authorList>
            <consortium name="EnsemblPlants"/>
        </authorList>
    </citation>
    <scope>IDENTIFICATION</scope>
    <source>
        <strain evidence="1">subsp. vulgare</strain>
    </source>
</reference>
<name>A0A8I6XZ89_HORVV</name>
<organism evidence="1 2">
    <name type="scientific">Hordeum vulgare subsp. vulgare</name>
    <name type="common">Domesticated barley</name>
    <dbReference type="NCBI Taxonomy" id="112509"/>
    <lineage>
        <taxon>Eukaryota</taxon>
        <taxon>Viridiplantae</taxon>
        <taxon>Streptophyta</taxon>
        <taxon>Embryophyta</taxon>
        <taxon>Tracheophyta</taxon>
        <taxon>Spermatophyta</taxon>
        <taxon>Magnoliopsida</taxon>
        <taxon>Liliopsida</taxon>
        <taxon>Poales</taxon>
        <taxon>Poaceae</taxon>
        <taxon>BOP clade</taxon>
        <taxon>Pooideae</taxon>
        <taxon>Triticodae</taxon>
        <taxon>Triticeae</taxon>
        <taxon>Hordeinae</taxon>
        <taxon>Hordeum</taxon>
    </lineage>
</organism>
<proteinExistence type="predicted"/>
<reference evidence="1" key="2">
    <citation type="submission" date="2020-10" db="EMBL/GenBank/DDBJ databases">
        <authorList>
            <person name="Scholz U."/>
            <person name="Mascher M."/>
            <person name="Fiebig A."/>
        </authorList>
    </citation>
    <scope>NUCLEOTIDE SEQUENCE [LARGE SCALE GENOMIC DNA]</scope>
    <source>
        <strain evidence="1">cv. Morex</strain>
    </source>
</reference>
<dbReference type="SMR" id="A0A8I6XZ89"/>
<dbReference type="AlphaFoldDB" id="A0A8I6XZ89"/>